<proteinExistence type="predicted"/>
<evidence type="ECO:0000313" key="1">
    <source>
        <dbReference type="EMBL" id="MPM35893.1"/>
    </source>
</evidence>
<accession>A0A644ZB00</accession>
<sequence length="82" mass="9375">MLSVDERGESHQYQVCDDTIEYEHQEGVVHAEGVEAGNDCSRQGDVQCNFGECFRFLRMKHADALESIAQHDQEEKEPYLGE</sequence>
<dbReference type="AlphaFoldDB" id="A0A644ZB00"/>
<comment type="caution">
    <text evidence="1">The sequence shown here is derived from an EMBL/GenBank/DDBJ whole genome shotgun (WGS) entry which is preliminary data.</text>
</comment>
<reference evidence="1" key="1">
    <citation type="submission" date="2019-08" db="EMBL/GenBank/DDBJ databases">
        <authorList>
            <person name="Kucharzyk K."/>
            <person name="Murdoch R.W."/>
            <person name="Higgins S."/>
            <person name="Loffler F."/>
        </authorList>
    </citation>
    <scope>NUCLEOTIDE SEQUENCE</scope>
</reference>
<organism evidence="1">
    <name type="scientific">bioreactor metagenome</name>
    <dbReference type="NCBI Taxonomy" id="1076179"/>
    <lineage>
        <taxon>unclassified sequences</taxon>
        <taxon>metagenomes</taxon>
        <taxon>ecological metagenomes</taxon>
    </lineage>
</organism>
<gene>
    <name evidence="1" type="ORF">SDC9_82487</name>
</gene>
<dbReference type="EMBL" id="VSSQ01007430">
    <property type="protein sequence ID" value="MPM35893.1"/>
    <property type="molecule type" value="Genomic_DNA"/>
</dbReference>
<name>A0A644ZB00_9ZZZZ</name>
<protein>
    <submittedName>
        <fullName evidence="1">Uncharacterized protein</fullName>
    </submittedName>
</protein>